<dbReference type="AlphaFoldDB" id="A0A7G2C3J6"/>
<gene>
    <name evidence="1" type="ORF">ADEAN_000181300</name>
</gene>
<protein>
    <submittedName>
        <fullName evidence="1">Uncharacterized protein</fullName>
    </submittedName>
</protein>
<reference evidence="1 2" key="1">
    <citation type="submission" date="2020-08" db="EMBL/GenBank/DDBJ databases">
        <authorList>
            <person name="Newling K."/>
            <person name="Davey J."/>
            <person name="Forrester S."/>
        </authorList>
    </citation>
    <scope>NUCLEOTIDE SEQUENCE [LARGE SCALE GENOMIC DNA]</scope>
    <source>
        <strain evidence="2">Crithidia deanei Carvalho (ATCC PRA-265)</strain>
    </source>
</reference>
<proteinExistence type="predicted"/>
<name>A0A7G2C3J6_9TRYP</name>
<organism evidence="1 2">
    <name type="scientific">Angomonas deanei</name>
    <dbReference type="NCBI Taxonomy" id="59799"/>
    <lineage>
        <taxon>Eukaryota</taxon>
        <taxon>Discoba</taxon>
        <taxon>Euglenozoa</taxon>
        <taxon>Kinetoplastea</taxon>
        <taxon>Metakinetoplastina</taxon>
        <taxon>Trypanosomatida</taxon>
        <taxon>Trypanosomatidae</taxon>
        <taxon>Strigomonadinae</taxon>
        <taxon>Angomonas</taxon>
    </lineage>
</organism>
<sequence>MKTTVYTVFMEHFCSADHKNPLETVHAFLFTVWNQIVSGYGEKRRDVPALLFYYLNFTEVLLRKSNDENGNHPTGRLLFGDKKTATNTSEESFIDRFVSFCILPNGNKHNQCFALQKENDFLVHSILKLLWQITRRTDQTDLFRTLMQKPVAKVYLNILKTNKNNNYNMDLMLSILYNVLVNCKDKEEGELFSRHLIEEEDGTSGTLLSDCLDPVVACYKGKTGKNESLFSPTERHQLQLGLASKLLSHYLRSIKRNGNRPPGGWGRWMVYWFGVEKTGRGRRG</sequence>
<dbReference type="VEuPathDB" id="TriTrypDB:ADEAN_000181300"/>
<evidence type="ECO:0000313" key="1">
    <source>
        <dbReference type="EMBL" id="CAD2214368.1"/>
    </source>
</evidence>
<keyword evidence="2" id="KW-1185">Reference proteome</keyword>
<dbReference type="EMBL" id="LR877147">
    <property type="protein sequence ID" value="CAD2214368.1"/>
    <property type="molecule type" value="Genomic_DNA"/>
</dbReference>
<accession>A0A7G2C3J6</accession>
<evidence type="ECO:0000313" key="2">
    <source>
        <dbReference type="Proteomes" id="UP000515908"/>
    </source>
</evidence>
<dbReference type="Proteomes" id="UP000515908">
    <property type="component" value="Chromosome 03"/>
</dbReference>